<feature type="region of interest" description="Disordered" evidence="4">
    <location>
        <begin position="82"/>
        <end position="125"/>
    </location>
</feature>
<organism evidence="5 6">
    <name type="scientific">Oryza sativa subsp. indica</name>
    <name type="common">Rice</name>
    <dbReference type="NCBI Taxonomy" id="39946"/>
    <lineage>
        <taxon>Eukaryota</taxon>
        <taxon>Viridiplantae</taxon>
        <taxon>Streptophyta</taxon>
        <taxon>Embryophyta</taxon>
        <taxon>Tracheophyta</taxon>
        <taxon>Spermatophyta</taxon>
        <taxon>Magnoliopsida</taxon>
        <taxon>Liliopsida</taxon>
        <taxon>Poales</taxon>
        <taxon>Poaceae</taxon>
        <taxon>BOP clade</taxon>
        <taxon>Oryzoideae</taxon>
        <taxon>Oryzeae</taxon>
        <taxon>Oryzinae</taxon>
        <taxon>Oryza</taxon>
        <taxon>Oryza sativa</taxon>
    </lineage>
</organism>
<dbReference type="SMART" id="SM00028">
    <property type="entry name" value="TPR"/>
    <property type="match status" value="3"/>
</dbReference>
<evidence type="ECO:0000256" key="3">
    <source>
        <dbReference type="PROSITE-ProRule" id="PRU00339"/>
    </source>
</evidence>
<keyword evidence="2 3" id="KW-0802">TPR repeat</keyword>
<feature type="repeat" description="TPR" evidence="3">
    <location>
        <begin position="213"/>
        <end position="246"/>
    </location>
</feature>
<dbReference type="InterPro" id="IPR019734">
    <property type="entry name" value="TPR_rpt"/>
</dbReference>
<dbReference type="PROSITE" id="PS50005">
    <property type="entry name" value="TPR"/>
    <property type="match status" value="2"/>
</dbReference>
<dbReference type="OMA" id="GMAARSC"/>
<feature type="region of interest" description="Disordered" evidence="4">
    <location>
        <begin position="1"/>
        <end position="46"/>
    </location>
</feature>
<feature type="compositionally biased region" description="Pro residues" evidence="4">
    <location>
        <begin position="106"/>
        <end position="119"/>
    </location>
</feature>
<dbReference type="InterPro" id="IPR052769">
    <property type="entry name" value="TPR_domain_protein"/>
</dbReference>
<dbReference type="InterPro" id="IPR011990">
    <property type="entry name" value="TPR-like_helical_dom_sf"/>
</dbReference>
<dbReference type="PROSITE" id="PS50293">
    <property type="entry name" value="TPR_REGION"/>
    <property type="match status" value="1"/>
</dbReference>
<dbReference type="EMBL" id="CM000135">
    <property type="protein sequence ID" value="EAY78987.1"/>
    <property type="molecule type" value="Genomic_DNA"/>
</dbReference>
<dbReference type="Gramene" id="BGIOSGA033162-TA">
    <property type="protein sequence ID" value="BGIOSGA033162-PA"/>
    <property type="gene ID" value="BGIOSGA033162"/>
</dbReference>
<dbReference type="Pfam" id="PF07719">
    <property type="entry name" value="TPR_2"/>
    <property type="match status" value="1"/>
</dbReference>
<evidence type="ECO:0000313" key="5">
    <source>
        <dbReference type="EMBL" id="EAY78987.1"/>
    </source>
</evidence>
<feature type="compositionally biased region" description="Acidic residues" evidence="4">
    <location>
        <begin position="1"/>
        <end position="12"/>
    </location>
</feature>
<dbReference type="STRING" id="39946.A2Z8Q3"/>
<dbReference type="Pfam" id="PF00515">
    <property type="entry name" value="TPR_1"/>
    <property type="match status" value="1"/>
</dbReference>
<dbReference type="Gene3D" id="1.25.40.10">
    <property type="entry name" value="Tetratricopeptide repeat domain"/>
    <property type="match status" value="1"/>
</dbReference>
<evidence type="ECO:0000256" key="2">
    <source>
        <dbReference type="ARBA" id="ARBA00022803"/>
    </source>
</evidence>
<dbReference type="PANTHER" id="PTHR46014">
    <property type="entry name" value="TETRATRICOPEPTIDE REPEAT PROTEIN 1"/>
    <property type="match status" value="1"/>
</dbReference>
<keyword evidence="6" id="KW-1185">Reference proteome</keyword>
<sequence length="344" mass="37332">MVVIEQEPEVEETPAAAEEPAAEEQAAGGAAGGEAARADGEDEEEAFADALTDEQLRECATEREREGDAAAADVVECGGMAARSCAQDERRASTAVKPRRERTAPSQPPSIGPTAPSQPPKEGVEGYGLATAARPLHRLHFTNLATAAAPDLRRRATMAAKLLHAAKARSQANDAKAEGNKFFGAGEYERALSQYETALQIAAELESAEDIRSACHSNRAVCFLKLGKYDETIKECTKALELNPSYLKALLRRGEAHEKLEHYDEAIADMKKIIELDPSNEQAKRSLFRLEPLAAEKREKMKEEMIGKLKDLGNSVLGRFGMSVDNFKAVKDPNTGSYSISFQQ</sequence>
<feature type="compositionally biased region" description="Low complexity" evidence="4">
    <location>
        <begin position="13"/>
        <end position="28"/>
    </location>
</feature>
<evidence type="ECO:0000256" key="4">
    <source>
        <dbReference type="SAM" id="MobiDB-lite"/>
    </source>
</evidence>
<evidence type="ECO:0000313" key="6">
    <source>
        <dbReference type="Proteomes" id="UP000007015"/>
    </source>
</evidence>
<name>A2Z8Q3_ORYSI</name>
<proteinExistence type="predicted"/>
<protein>
    <submittedName>
        <fullName evidence="5">Uncharacterized protein</fullName>
    </submittedName>
</protein>
<evidence type="ECO:0000256" key="1">
    <source>
        <dbReference type="ARBA" id="ARBA00022737"/>
    </source>
</evidence>
<accession>A2Z8Q3</accession>
<keyword evidence="1" id="KW-0677">Repeat</keyword>
<dbReference type="PANTHER" id="PTHR46014:SF1">
    <property type="entry name" value="TETRATRICOPEPTIDE REPEAT PROTEIN 1"/>
    <property type="match status" value="1"/>
</dbReference>
<dbReference type="InterPro" id="IPR013105">
    <property type="entry name" value="TPR_2"/>
</dbReference>
<dbReference type="HOGENOM" id="CLU_058463_2_0_1"/>
<dbReference type="SUPFAM" id="SSF48452">
    <property type="entry name" value="TPR-like"/>
    <property type="match status" value="1"/>
</dbReference>
<feature type="repeat" description="TPR" evidence="3">
    <location>
        <begin position="247"/>
        <end position="280"/>
    </location>
</feature>
<dbReference type="GO" id="GO:0051879">
    <property type="term" value="F:Hsp90 protein binding"/>
    <property type="evidence" value="ECO:0007669"/>
    <property type="project" value="EnsemblPlants"/>
</dbReference>
<reference evidence="5 6" key="1">
    <citation type="journal article" date="2005" name="PLoS Biol.">
        <title>The genomes of Oryza sativa: a history of duplications.</title>
        <authorList>
            <person name="Yu J."/>
            <person name="Wang J."/>
            <person name="Lin W."/>
            <person name="Li S."/>
            <person name="Li H."/>
            <person name="Zhou J."/>
            <person name="Ni P."/>
            <person name="Dong W."/>
            <person name="Hu S."/>
            <person name="Zeng C."/>
            <person name="Zhang J."/>
            <person name="Zhang Y."/>
            <person name="Li R."/>
            <person name="Xu Z."/>
            <person name="Li S."/>
            <person name="Li X."/>
            <person name="Zheng H."/>
            <person name="Cong L."/>
            <person name="Lin L."/>
            <person name="Yin J."/>
            <person name="Geng J."/>
            <person name="Li G."/>
            <person name="Shi J."/>
            <person name="Liu J."/>
            <person name="Lv H."/>
            <person name="Li J."/>
            <person name="Wang J."/>
            <person name="Deng Y."/>
            <person name="Ran L."/>
            <person name="Shi X."/>
            <person name="Wang X."/>
            <person name="Wu Q."/>
            <person name="Li C."/>
            <person name="Ren X."/>
            <person name="Wang J."/>
            <person name="Wang X."/>
            <person name="Li D."/>
            <person name="Liu D."/>
            <person name="Zhang X."/>
            <person name="Ji Z."/>
            <person name="Zhao W."/>
            <person name="Sun Y."/>
            <person name="Zhang Z."/>
            <person name="Bao J."/>
            <person name="Han Y."/>
            <person name="Dong L."/>
            <person name="Ji J."/>
            <person name="Chen P."/>
            <person name="Wu S."/>
            <person name="Liu J."/>
            <person name="Xiao Y."/>
            <person name="Bu D."/>
            <person name="Tan J."/>
            <person name="Yang L."/>
            <person name="Ye C."/>
            <person name="Zhang J."/>
            <person name="Xu J."/>
            <person name="Zhou Y."/>
            <person name="Yu Y."/>
            <person name="Zhang B."/>
            <person name="Zhuang S."/>
            <person name="Wei H."/>
            <person name="Liu B."/>
            <person name="Lei M."/>
            <person name="Yu H."/>
            <person name="Li Y."/>
            <person name="Xu H."/>
            <person name="Wei S."/>
            <person name="He X."/>
            <person name="Fang L."/>
            <person name="Zhang Z."/>
            <person name="Zhang Y."/>
            <person name="Huang X."/>
            <person name="Su Z."/>
            <person name="Tong W."/>
            <person name="Li J."/>
            <person name="Tong Z."/>
            <person name="Li S."/>
            <person name="Ye J."/>
            <person name="Wang L."/>
            <person name="Fang L."/>
            <person name="Lei T."/>
            <person name="Chen C."/>
            <person name="Chen H."/>
            <person name="Xu Z."/>
            <person name="Li H."/>
            <person name="Huang H."/>
            <person name="Zhang F."/>
            <person name="Xu H."/>
            <person name="Li N."/>
            <person name="Zhao C."/>
            <person name="Li S."/>
            <person name="Dong L."/>
            <person name="Huang Y."/>
            <person name="Li L."/>
            <person name="Xi Y."/>
            <person name="Qi Q."/>
            <person name="Li W."/>
            <person name="Zhang B."/>
            <person name="Hu W."/>
            <person name="Zhang Y."/>
            <person name="Tian X."/>
            <person name="Jiao Y."/>
            <person name="Liang X."/>
            <person name="Jin J."/>
            <person name="Gao L."/>
            <person name="Zheng W."/>
            <person name="Hao B."/>
            <person name="Liu S."/>
            <person name="Wang W."/>
            <person name="Yuan L."/>
            <person name="Cao M."/>
            <person name="McDermott J."/>
            <person name="Samudrala R."/>
            <person name="Wang J."/>
            <person name="Wong G.K."/>
            <person name="Yang H."/>
        </authorList>
    </citation>
    <scope>NUCLEOTIDE SEQUENCE [LARGE SCALE GENOMIC DNA]</scope>
    <source>
        <strain evidence="6">cv. 93-11</strain>
    </source>
</reference>
<gene>
    <name evidence="5" type="ORF">OsI_34095</name>
</gene>
<dbReference type="Proteomes" id="UP000007015">
    <property type="component" value="Chromosome 10"/>
</dbReference>
<dbReference type="AlphaFoldDB" id="A2Z8Q3"/>